<organism evidence="1 2">
    <name type="scientific">Pantoea coffeiphila</name>
    <dbReference type="NCBI Taxonomy" id="1465635"/>
    <lineage>
        <taxon>Bacteria</taxon>
        <taxon>Pseudomonadati</taxon>
        <taxon>Pseudomonadota</taxon>
        <taxon>Gammaproteobacteria</taxon>
        <taxon>Enterobacterales</taxon>
        <taxon>Erwiniaceae</taxon>
        <taxon>Pantoea</taxon>
    </lineage>
</organism>
<sequence>LDDCLKVTGFLEQIPCFEFQGRRFGVDLVGEKLAPETAQQLLSQLNETESKAISLLAIDTQQQVKPFYCVLFEGEIHHSINNEYIDSILRQNFHYELARNLGQLDQPQIRQANNGWNAYKKLVMFDGIIEGNIKPEPLKKVTLNSLEQL</sequence>
<comment type="caution">
    <text evidence="1">The sequence shown here is derived from an EMBL/GenBank/DDBJ whole genome shotgun (WGS) entry which is preliminary data.</text>
</comment>
<dbReference type="OrthoDB" id="9807441at2"/>
<dbReference type="Proteomes" id="UP000239181">
    <property type="component" value="Unassembled WGS sequence"/>
</dbReference>
<dbReference type="EMBL" id="PDET01000070">
    <property type="protein sequence ID" value="PRD12310.1"/>
    <property type="molecule type" value="Genomic_DNA"/>
</dbReference>
<dbReference type="RefSeq" id="WP_146114220.1">
    <property type="nucleotide sequence ID" value="NZ_PDET01000070.1"/>
</dbReference>
<proteinExistence type="predicted"/>
<protein>
    <submittedName>
        <fullName evidence="1">GH3 auxin-responsive promoter</fullName>
    </submittedName>
</protein>
<evidence type="ECO:0000313" key="1">
    <source>
        <dbReference type="EMBL" id="PRD12310.1"/>
    </source>
</evidence>
<evidence type="ECO:0000313" key="2">
    <source>
        <dbReference type="Proteomes" id="UP000239181"/>
    </source>
</evidence>
<gene>
    <name evidence="1" type="ORF">CQW29_27255</name>
</gene>
<feature type="non-terminal residue" evidence="1">
    <location>
        <position position="1"/>
    </location>
</feature>
<accession>A0A2S9I3E0</accession>
<name>A0A2S9I3E0_9GAMM</name>
<keyword evidence="2" id="KW-1185">Reference proteome</keyword>
<dbReference type="AlphaFoldDB" id="A0A2S9I3E0"/>
<reference evidence="1 2" key="1">
    <citation type="submission" date="2017-10" db="EMBL/GenBank/DDBJ databases">
        <title>Draft genome of two endophytic bacteria isolated from 'guarana' Paullinia cupana (Mart.) Ducke.</title>
        <authorList>
            <person name="Siqueira K.A."/>
            <person name="Liotti R.G."/>
            <person name="Mendes T.A."/>
            <person name="Soares M.A."/>
        </authorList>
    </citation>
    <scope>NUCLEOTIDE SEQUENCE [LARGE SCALE GENOMIC DNA]</scope>
    <source>
        <strain evidence="1 2">342</strain>
    </source>
</reference>